<dbReference type="EMBL" id="JBFOLK010000003">
    <property type="protein sequence ID" value="KAL2524040.1"/>
    <property type="molecule type" value="Genomic_DNA"/>
</dbReference>
<proteinExistence type="predicted"/>
<dbReference type="Pfam" id="PF08268">
    <property type="entry name" value="FBA_3"/>
    <property type="match status" value="1"/>
</dbReference>
<evidence type="ECO:0000313" key="3">
    <source>
        <dbReference type="EMBL" id="KAL2524107.1"/>
    </source>
</evidence>
<evidence type="ECO:0000313" key="2">
    <source>
        <dbReference type="EMBL" id="KAL2524040.1"/>
    </source>
</evidence>
<dbReference type="AlphaFoldDB" id="A0ABD1UGP6"/>
<protein>
    <submittedName>
        <fullName evidence="3">F-box protein CPR30</fullName>
    </submittedName>
</protein>
<reference evidence="3" key="2">
    <citation type="submission" date="2024-07" db="EMBL/GenBank/DDBJ databases">
        <title>Two chromosome-level genome assemblies of Korean endemic species Abeliophyllum distichum and Forsythia ovata (Oleaceae).</title>
        <authorList>
            <person name="Mun J.H."/>
        </authorList>
    </citation>
    <scope>NUCLEOTIDE SEQUENCE</scope>
    <source>
        <strain evidence="3">KNKB198505000391</strain>
        <tissue evidence="3">Leaf</tissue>
    </source>
</reference>
<evidence type="ECO:0000313" key="4">
    <source>
        <dbReference type="Proteomes" id="UP001604336"/>
    </source>
</evidence>
<gene>
    <name evidence="2" type="ORF">Adt_09094</name>
    <name evidence="3" type="ORF">Adt_09161</name>
</gene>
<comment type="caution">
    <text evidence="3">The sequence shown here is derived from an EMBL/GenBank/DDBJ whole genome shotgun (WGS) entry which is preliminary data.</text>
</comment>
<dbReference type="EMBL" id="JBFOLK010000003">
    <property type="protein sequence ID" value="KAL2524107.1"/>
    <property type="molecule type" value="Genomic_DNA"/>
</dbReference>
<dbReference type="Proteomes" id="UP001604336">
    <property type="component" value="Unassembled WGS sequence"/>
</dbReference>
<keyword evidence="4" id="KW-1185">Reference proteome</keyword>
<reference evidence="4" key="1">
    <citation type="submission" date="2024-07" db="EMBL/GenBank/DDBJ databases">
        <title>Two chromosome-level genome assemblies of Korean endemic species Abeliophyllum distichum and Forsythia ovata (Oleaceae).</title>
        <authorList>
            <person name="Jang H."/>
        </authorList>
    </citation>
    <scope>NUCLEOTIDE SEQUENCE [LARGE SCALE GENOMIC DNA]</scope>
</reference>
<evidence type="ECO:0000259" key="1">
    <source>
        <dbReference type="Pfam" id="PF08268"/>
    </source>
</evidence>
<feature type="domain" description="F-box associated beta-propeller type 3" evidence="1">
    <location>
        <begin position="40"/>
        <end position="118"/>
    </location>
</feature>
<accession>A0ABD1UGP6</accession>
<sequence>MSTNYNHSLILGGLGLYSVDLESLDKFHVVKPPFYYRKADGISNSCNGLIFLRSEPPVLWNPFSRKYKTLPDAPIKNPTSLLCFAKVIYGLGYDSRNEDYKVVQVVEFRNEASQCRNTLRLGFIA</sequence>
<organism evidence="3 4">
    <name type="scientific">Abeliophyllum distichum</name>
    <dbReference type="NCBI Taxonomy" id="126358"/>
    <lineage>
        <taxon>Eukaryota</taxon>
        <taxon>Viridiplantae</taxon>
        <taxon>Streptophyta</taxon>
        <taxon>Embryophyta</taxon>
        <taxon>Tracheophyta</taxon>
        <taxon>Spermatophyta</taxon>
        <taxon>Magnoliopsida</taxon>
        <taxon>eudicotyledons</taxon>
        <taxon>Gunneridae</taxon>
        <taxon>Pentapetalae</taxon>
        <taxon>asterids</taxon>
        <taxon>lamiids</taxon>
        <taxon>Lamiales</taxon>
        <taxon>Oleaceae</taxon>
        <taxon>Forsythieae</taxon>
        <taxon>Abeliophyllum</taxon>
    </lineage>
</organism>
<dbReference type="InterPro" id="IPR013187">
    <property type="entry name" value="F-box-assoc_dom_typ3"/>
</dbReference>
<name>A0ABD1UGP6_9LAMI</name>